<dbReference type="RefSeq" id="WP_179241366.1">
    <property type="nucleotide sequence ID" value="NZ_CP058595.1"/>
</dbReference>
<dbReference type="InterPro" id="IPR025586">
    <property type="entry name" value="PcfJ"/>
</dbReference>
<dbReference type="Pfam" id="PF14284">
    <property type="entry name" value="PcfJ"/>
    <property type="match status" value="1"/>
</dbReference>
<proteinExistence type="predicted"/>
<gene>
    <name evidence="1" type="ORF">HYG79_06835</name>
</gene>
<dbReference type="AlphaFoldDB" id="A0A7H9ANR1"/>
<evidence type="ECO:0000313" key="1">
    <source>
        <dbReference type="EMBL" id="QLG45076.1"/>
    </source>
</evidence>
<protein>
    <submittedName>
        <fullName evidence="1">PcfJ domain-containing protein</fullName>
    </submittedName>
</protein>
<reference evidence="1 2" key="1">
    <citation type="journal article" date="2006" name="Int. J. Syst. Evol. Microbiol.">
        <title>Costertonia aggregata gen. nov., sp. nov., a mesophilic marine bacterium of the family Flavobacteriaceae, isolated from a mature biofilm.</title>
        <authorList>
            <person name="Kwon K.K."/>
            <person name="Lee Y.K."/>
            <person name="Lee H.K."/>
        </authorList>
    </citation>
    <scope>NUCLEOTIDE SEQUENCE [LARGE SCALE GENOMIC DNA]</scope>
    <source>
        <strain evidence="1 2">KCCM 42265</strain>
    </source>
</reference>
<dbReference type="KEGG" id="cagg:HYG79_06835"/>
<dbReference type="EMBL" id="CP058595">
    <property type="protein sequence ID" value="QLG45076.1"/>
    <property type="molecule type" value="Genomic_DNA"/>
</dbReference>
<organism evidence="1 2">
    <name type="scientific">Costertonia aggregata</name>
    <dbReference type="NCBI Taxonomy" id="343403"/>
    <lineage>
        <taxon>Bacteria</taxon>
        <taxon>Pseudomonadati</taxon>
        <taxon>Bacteroidota</taxon>
        <taxon>Flavobacteriia</taxon>
        <taxon>Flavobacteriales</taxon>
        <taxon>Flavobacteriaceae</taxon>
        <taxon>Costertonia</taxon>
    </lineage>
</organism>
<sequence length="504" mass="59108">MGRKFYKKPHNWRWQKFYKLKNSKVSLDDSLGDYHKNKYGHDYDYYWNFLRDPLADINQYISGVHCCEDCYYSYIGMATDEDICEYNYQRLYEKIINDDKTVQNINIGEKLTPPYKMGLQELKGSPIPGNHIEERLEKHFRNLNNLGQNMDLNVERLQTAIGDLSNIEVIKNAVGPKHGEFVAKWACLLSPFWLRSPQTWIKDSGKPILDHLFTLYDVPEMLKQQWTLSEGHRRKYIPFKWICWYIIIGQGGSLKKASKLFGWKVSGKFQHFLLHAPNTIYPMESCLYAEIHRLGGNQLDFMRVMYGRILVIDPTEHSCDTSYSTFWKNTVLWLIRNREAISDEESSLIIDWAVHRYTESKRNQDQGDFGWKGRRVNNVLESSREYAAQLSMPSWVGYEWKGQGWDWSFTDEKNDVWDFFELTNGKQLFDEGTYMKHCVSSYSGRCVSGTSAIFSLKKNGVGVITIEVNPKSCTLVQSLGKSNRRPNIEETKLIKLWIERINRQ</sequence>
<name>A0A7H9ANR1_9FLAO</name>
<keyword evidence="2" id="KW-1185">Reference proteome</keyword>
<accession>A0A7H9ANR1</accession>
<dbReference type="Proteomes" id="UP000509302">
    <property type="component" value="Chromosome"/>
</dbReference>
<evidence type="ECO:0000313" key="2">
    <source>
        <dbReference type="Proteomes" id="UP000509302"/>
    </source>
</evidence>